<protein>
    <submittedName>
        <fullName evidence="1">Uncharacterized protein</fullName>
    </submittedName>
</protein>
<proteinExistence type="predicted"/>
<keyword evidence="2" id="KW-1185">Reference proteome</keyword>
<evidence type="ECO:0000313" key="2">
    <source>
        <dbReference type="Proteomes" id="UP001303473"/>
    </source>
</evidence>
<dbReference type="EMBL" id="MU853768">
    <property type="protein sequence ID" value="KAK3943177.1"/>
    <property type="molecule type" value="Genomic_DNA"/>
</dbReference>
<accession>A0AAN6NCD2</accession>
<gene>
    <name evidence="1" type="ORF">QBC46DRAFT_307935</name>
</gene>
<organism evidence="1 2">
    <name type="scientific">Diplogelasinospora grovesii</name>
    <dbReference type="NCBI Taxonomy" id="303347"/>
    <lineage>
        <taxon>Eukaryota</taxon>
        <taxon>Fungi</taxon>
        <taxon>Dikarya</taxon>
        <taxon>Ascomycota</taxon>
        <taxon>Pezizomycotina</taxon>
        <taxon>Sordariomycetes</taxon>
        <taxon>Sordariomycetidae</taxon>
        <taxon>Sordariales</taxon>
        <taxon>Diplogelasinosporaceae</taxon>
        <taxon>Diplogelasinospora</taxon>
    </lineage>
</organism>
<dbReference type="AlphaFoldDB" id="A0AAN6NCD2"/>
<comment type="caution">
    <text evidence="1">The sequence shown here is derived from an EMBL/GenBank/DDBJ whole genome shotgun (WGS) entry which is preliminary data.</text>
</comment>
<reference evidence="2" key="1">
    <citation type="journal article" date="2023" name="Mol. Phylogenet. Evol.">
        <title>Genome-scale phylogeny and comparative genomics of the fungal order Sordariales.</title>
        <authorList>
            <person name="Hensen N."/>
            <person name="Bonometti L."/>
            <person name="Westerberg I."/>
            <person name="Brannstrom I.O."/>
            <person name="Guillou S."/>
            <person name="Cros-Aarteil S."/>
            <person name="Calhoun S."/>
            <person name="Haridas S."/>
            <person name="Kuo A."/>
            <person name="Mondo S."/>
            <person name="Pangilinan J."/>
            <person name="Riley R."/>
            <person name="LaButti K."/>
            <person name="Andreopoulos B."/>
            <person name="Lipzen A."/>
            <person name="Chen C."/>
            <person name="Yan M."/>
            <person name="Daum C."/>
            <person name="Ng V."/>
            <person name="Clum A."/>
            <person name="Steindorff A."/>
            <person name="Ohm R.A."/>
            <person name="Martin F."/>
            <person name="Silar P."/>
            <person name="Natvig D.O."/>
            <person name="Lalanne C."/>
            <person name="Gautier V."/>
            <person name="Ament-Velasquez S.L."/>
            <person name="Kruys A."/>
            <person name="Hutchinson M.I."/>
            <person name="Powell A.J."/>
            <person name="Barry K."/>
            <person name="Miller A.N."/>
            <person name="Grigoriev I.V."/>
            <person name="Debuchy R."/>
            <person name="Gladieux P."/>
            <person name="Hiltunen Thoren M."/>
            <person name="Johannesson H."/>
        </authorList>
    </citation>
    <scope>NUCLEOTIDE SEQUENCE [LARGE SCALE GENOMIC DNA]</scope>
    <source>
        <strain evidence="2">CBS 340.73</strain>
    </source>
</reference>
<sequence>MTGGAGVDLKPDYYDGAAFKDIDKSVVEDLYKLIIPSQVKEAQRPAAPNFFLEGKSANGSKAVMDRQACHDGAHGARAMHSLQNYGRKVPIYDGNAYTFTSTYMPDLLQVFAHHVTAPTTPGGLPEYHMCTICLFWEHGP</sequence>
<name>A0AAN6NCD2_9PEZI</name>
<evidence type="ECO:0000313" key="1">
    <source>
        <dbReference type="EMBL" id="KAK3943177.1"/>
    </source>
</evidence>
<dbReference type="Proteomes" id="UP001303473">
    <property type="component" value="Unassembled WGS sequence"/>
</dbReference>